<comment type="caution">
    <text evidence="1">The sequence shown here is derived from an EMBL/GenBank/DDBJ whole genome shotgun (WGS) entry which is preliminary data.</text>
</comment>
<accession>A0A834GEH5</accession>
<organism evidence="1 2">
    <name type="scientific">Rhododendron simsii</name>
    <name type="common">Sims's rhododendron</name>
    <dbReference type="NCBI Taxonomy" id="118357"/>
    <lineage>
        <taxon>Eukaryota</taxon>
        <taxon>Viridiplantae</taxon>
        <taxon>Streptophyta</taxon>
        <taxon>Embryophyta</taxon>
        <taxon>Tracheophyta</taxon>
        <taxon>Spermatophyta</taxon>
        <taxon>Magnoliopsida</taxon>
        <taxon>eudicotyledons</taxon>
        <taxon>Gunneridae</taxon>
        <taxon>Pentapetalae</taxon>
        <taxon>asterids</taxon>
        <taxon>Ericales</taxon>
        <taxon>Ericaceae</taxon>
        <taxon>Ericoideae</taxon>
        <taxon>Rhodoreae</taxon>
        <taxon>Rhododendron</taxon>
    </lineage>
</organism>
<dbReference type="AlphaFoldDB" id="A0A834GEH5"/>
<dbReference type="Proteomes" id="UP000626092">
    <property type="component" value="Unassembled WGS sequence"/>
</dbReference>
<evidence type="ECO:0000313" key="2">
    <source>
        <dbReference type="Proteomes" id="UP000626092"/>
    </source>
</evidence>
<gene>
    <name evidence="1" type="ORF">RHSIM_Rhsim10G0143500</name>
</gene>
<proteinExistence type="predicted"/>
<reference evidence="1" key="1">
    <citation type="submission" date="2019-11" db="EMBL/GenBank/DDBJ databases">
        <authorList>
            <person name="Liu Y."/>
            <person name="Hou J."/>
            <person name="Li T.-Q."/>
            <person name="Guan C.-H."/>
            <person name="Wu X."/>
            <person name="Wu H.-Z."/>
            <person name="Ling F."/>
            <person name="Zhang R."/>
            <person name="Shi X.-G."/>
            <person name="Ren J.-P."/>
            <person name="Chen E.-F."/>
            <person name="Sun J.-M."/>
        </authorList>
    </citation>
    <scope>NUCLEOTIDE SEQUENCE</scope>
    <source>
        <strain evidence="1">Adult_tree_wgs_1</strain>
        <tissue evidence="1">Leaves</tissue>
    </source>
</reference>
<dbReference type="OrthoDB" id="10402382at2759"/>
<protein>
    <submittedName>
        <fullName evidence="1">Uncharacterized protein</fullName>
    </submittedName>
</protein>
<dbReference type="EMBL" id="WJXA01000010">
    <property type="protein sequence ID" value="KAF7129846.1"/>
    <property type="molecule type" value="Genomic_DNA"/>
</dbReference>
<keyword evidence="2" id="KW-1185">Reference proteome</keyword>
<name>A0A834GEH5_RHOSS</name>
<evidence type="ECO:0000313" key="1">
    <source>
        <dbReference type="EMBL" id="KAF7129846.1"/>
    </source>
</evidence>
<sequence length="315" mass="35688">MISTLHQLSLENETARCEAKEMKKGEELKKETKATRIGREEVEEIKILSERNNASGAQITISRDKFDAWSCKGEDLDKLSKKKVVATVAQVEVVKASEHEAKMRLEMTWKLIEGIMTKDKPVGGELRRVRFPIQKKKSNNSFVDVLLDAEDFAFLRARREGSRFELCCTGDFMRGGVFKGKGIDAFVSEIFIVKKALEMVRDMKLGPQEIYVQSDSKNVADVLATLSMDPGLQYFTPDAMPEQFRSILHEERIGGMHTIYLLLLECYFSGSRFSLHLVNTVKDDTNSFGRLSILQAFKQLVLTLDSSFSPPDSNR</sequence>